<dbReference type="Proteomes" id="UP000552709">
    <property type="component" value="Unassembled WGS sequence"/>
</dbReference>
<reference evidence="1 2" key="1">
    <citation type="submission" date="2020-08" db="EMBL/GenBank/DDBJ databases">
        <title>Genomic Encyclopedia of Type Strains, Phase IV (KMG-IV): sequencing the most valuable type-strain genomes for metagenomic binning, comparative biology and taxonomic classification.</title>
        <authorList>
            <person name="Goeker M."/>
        </authorList>
    </citation>
    <scope>NUCLEOTIDE SEQUENCE [LARGE SCALE GENOMIC DNA]</scope>
    <source>
        <strain evidence="1 2">DSM 27939</strain>
    </source>
</reference>
<dbReference type="AlphaFoldDB" id="A0A7W8NIX2"/>
<gene>
    <name evidence="1" type="ORF">HNQ08_005412</name>
</gene>
<proteinExistence type="predicted"/>
<accession>A0A7W8NIX2</accession>
<dbReference type="EMBL" id="JACHFL010000034">
    <property type="protein sequence ID" value="MBB5366283.1"/>
    <property type="molecule type" value="Genomic_DNA"/>
</dbReference>
<keyword evidence="2" id="KW-1185">Reference proteome</keyword>
<sequence>MTNNALYSIVLSGTGQDEKQFDLKHSSSLTDVALTGTEL</sequence>
<evidence type="ECO:0000313" key="1">
    <source>
        <dbReference type="EMBL" id="MBB5366283.1"/>
    </source>
</evidence>
<comment type="caution">
    <text evidence="1">The sequence shown here is derived from an EMBL/GenBank/DDBJ whole genome shotgun (WGS) entry which is preliminary data.</text>
</comment>
<name>A0A7W8NIX2_9DEIO</name>
<evidence type="ECO:0000313" key="2">
    <source>
        <dbReference type="Proteomes" id="UP000552709"/>
    </source>
</evidence>
<organism evidence="1 2">
    <name type="scientific">Deinococcus humi</name>
    <dbReference type="NCBI Taxonomy" id="662880"/>
    <lineage>
        <taxon>Bacteria</taxon>
        <taxon>Thermotogati</taxon>
        <taxon>Deinococcota</taxon>
        <taxon>Deinococci</taxon>
        <taxon>Deinococcales</taxon>
        <taxon>Deinococcaceae</taxon>
        <taxon>Deinococcus</taxon>
    </lineage>
</organism>
<protein>
    <submittedName>
        <fullName evidence="1">Uncharacterized protein</fullName>
    </submittedName>
</protein>